<dbReference type="RefSeq" id="WP_171557549.1">
    <property type="nucleotide sequence ID" value="NZ_JABFCS010000001.1"/>
</dbReference>
<evidence type="ECO:0000256" key="1">
    <source>
        <dbReference type="SAM" id="MobiDB-lite"/>
    </source>
</evidence>
<sequence>MKSLLKSIPRHARWIGVAALLAVAPREPVTRRPSLQRSRPWRAASPPN</sequence>
<dbReference type="AlphaFoldDB" id="A0A849KMB6"/>
<evidence type="ECO:0000313" key="3">
    <source>
        <dbReference type="Proteomes" id="UP000552954"/>
    </source>
</evidence>
<gene>
    <name evidence="2" type="ORF">HK415_06715</name>
</gene>
<reference evidence="2 3" key="1">
    <citation type="submission" date="2020-05" db="EMBL/GenBank/DDBJ databases">
        <authorList>
            <person name="Khan S.A."/>
            <person name="Jeon C.O."/>
            <person name="Chun B.H."/>
        </authorList>
    </citation>
    <scope>NUCLEOTIDE SEQUENCE [LARGE SCALE GENOMIC DNA]</scope>
    <source>
        <strain evidence="2 3">B156</strain>
    </source>
</reference>
<protein>
    <submittedName>
        <fullName evidence="2">Uncharacterized protein</fullName>
    </submittedName>
</protein>
<name>A0A849KMB6_9BURK</name>
<evidence type="ECO:0000313" key="2">
    <source>
        <dbReference type="EMBL" id="NNU42919.1"/>
    </source>
</evidence>
<dbReference type="Proteomes" id="UP000552954">
    <property type="component" value="Unassembled WGS sequence"/>
</dbReference>
<proteinExistence type="predicted"/>
<comment type="caution">
    <text evidence="2">The sequence shown here is derived from an EMBL/GenBank/DDBJ whole genome shotgun (WGS) entry which is preliminary data.</text>
</comment>
<accession>A0A849KMB6</accession>
<reference evidence="2 3" key="2">
    <citation type="submission" date="2020-06" db="EMBL/GenBank/DDBJ databases">
        <title>Ramlibacter rhizophilus sp. nov., isolated from rhizosphere soil of national flower Mugunghwa from South Korea.</title>
        <authorList>
            <person name="Zheng-Fei Y."/>
            <person name="Huan T."/>
        </authorList>
    </citation>
    <scope>NUCLEOTIDE SEQUENCE [LARGE SCALE GENOMIC DNA]</scope>
    <source>
        <strain evidence="2 3">B156</strain>
    </source>
</reference>
<dbReference type="EMBL" id="JABFCS010000001">
    <property type="protein sequence ID" value="NNU42919.1"/>
    <property type="molecule type" value="Genomic_DNA"/>
</dbReference>
<organism evidence="2 3">
    <name type="scientific">Ramlibacter montanisoli</name>
    <dbReference type="NCBI Taxonomy" id="2732512"/>
    <lineage>
        <taxon>Bacteria</taxon>
        <taxon>Pseudomonadati</taxon>
        <taxon>Pseudomonadota</taxon>
        <taxon>Betaproteobacteria</taxon>
        <taxon>Burkholderiales</taxon>
        <taxon>Comamonadaceae</taxon>
        <taxon>Ramlibacter</taxon>
    </lineage>
</organism>
<keyword evidence="3" id="KW-1185">Reference proteome</keyword>
<feature type="region of interest" description="Disordered" evidence="1">
    <location>
        <begin position="27"/>
        <end position="48"/>
    </location>
</feature>